<keyword evidence="1" id="KW-0472">Membrane</keyword>
<organism evidence="3">
    <name type="scientific">Desulfovibrio sp. U5L</name>
    <dbReference type="NCBI Taxonomy" id="596152"/>
    <lineage>
        <taxon>Bacteria</taxon>
        <taxon>Pseudomonadati</taxon>
        <taxon>Thermodesulfobacteriota</taxon>
        <taxon>Desulfovibrionia</taxon>
        <taxon>Desulfovibrionales</taxon>
        <taxon>Desulfovibrionaceae</taxon>
        <taxon>Desulfovibrio</taxon>
    </lineage>
</organism>
<feature type="transmembrane region" description="Helical" evidence="1">
    <location>
        <begin position="129"/>
        <end position="149"/>
    </location>
</feature>
<protein>
    <submittedName>
        <fullName evidence="3">Putative membrane protein</fullName>
    </submittedName>
</protein>
<reference evidence="3" key="1">
    <citation type="submission" date="2011-11" db="EMBL/GenBank/DDBJ databases">
        <title>Improved High-Quality Draft sequence of Desulfovibrio sp. U5L.</title>
        <authorList>
            <consortium name="US DOE Joint Genome Institute"/>
            <person name="Lucas S."/>
            <person name="Han J."/>
            <person name="Lapidus A."/>
            <person name="Cheng J.-F."/>
            <person name="Goodwin L."/>
            <person name="Pitluck S."/>
            <person name="Peters L."/>
            <person name="Ovchinnikova G."/>
            <person name="Held B."/>
            <person name="Detter J.C."/>
            <person name="Han C."/>
            <person name="Tapia R."/>
            <person name="Land M."/>
            <person name="Hauser L."/>
            <person name="Kyrpides N."/>
            <person name="Ivanova N."/>
            <person name="Pagani I."/>
            <person name="Gabster J."/>
            <person name="Walker C."/>
            <person name="Stolyar S."/>
            <person name="Stahl D."/>
            <person name="Arkin A."/>
            <person name="Dehal P."/>
            <person name="Hazen T."/>
            <person name="Woyke T."/>
        </authorList>
    </citation>
    <scope>NUCLEOTIDE SEQUENCE [LARGE SCALE GENOMIC DNA]</scope>
    <source>
        <strain evidence="3">U5L</strain>
    </source>
</reference>
<feature type="transmembrane region" description="Helical" evidence="1">
    <location>
        <begin position="99"/>
        <end position="117"/>
    </location>
</feature>
<keyword evidence="1" id="KW-0812">Transmembrane</keyword>
<keyword evidence="1" id="KW-1133">Transmembrane helix</keyword>
<dbReference type="OrthoDB" id="508112at2"/>
<proteinExistence type="predicted"/>
<dbReference type="Pfam" id="PF07786">
    <property type="entry name" value="HGSNAT_cat"/>
    <property type="match status" value="1"/>
</dbReference>
<feature type="transmembrane region" description="Helical" evidence="1">
    <location>
        <begin position="233"/>
        <end position="253"/>
    </location>
</feature>
<feature type="transmembrane region" description="Helical" evidence="1">
    <location>
        <begin position="202"/>
        <end position="221"/>
    </location>
</feature>
<dbReference type="STRING" id="596152.DesU5LDRAFT_0414"/>
<gene>
    <name evidence="3" type="ORF">DesU5LDRAFT_0414</name>
</gene>
<evidence type="ECO:0000259" key="2">
    <source>
        <dbReference type="Pfam" id="PF07786"/>
    </source>
</evidence>
<dbReference type="AlphaFoldDB" id="I2PX64"/>
<evidence type="ECO:0000313" key="3">
    <source>
        <dbReference type="EMBL" id="EIG52120.1"/>
    </source>
</evidence>
<feature type="transmembrane region" description="Helical" evidence="1">
    <location>
        <begin position="156"/>
        <end position="175"/>
    </location>
</feature>
<dbReference type="PANTHER" id="PTHR40407:SF1">
    <property type="entry name" value="HEPARAN-ALPHA-GLUCOSAMINIDE N-ACETYLTRANSFERASE CATALYTIC DOMAIN-CONTAINING PROTEIN"/>
    <property type="match status" value="1"/>
</dbReference>
<feature type="transmembrane region" description="Helical" evidence="1">
    <location>
        <begin position="65"/>
        <end position="87"/>
    </location>
</feature>
<dbReference type="EMBL" id="JH600068">
    <property type="protein sequence ID" value="EIG52120.1"/>
    <property type="molecule type" value="Genomic_DNA"/>
</dbReference>
<accession>I2PX64</accession>
<dbReference type="eggNOG" id="COG3503">
    <property type="taxonomic scope" value="Bacteria"/>
</dbReference>
<feature type="domain" description="Heparan-alpha-glucosaminide N-acetyltransferase catalytic" evidence="2">
    <location>
        <begin position="15"/>
        <end position="227"/>
    </location>
</feature>
<feature type="transmembrane region" description="Helical" evidence="1">
    <location>
        <begin position="356"/>
        <end position="374"/>
    </location>
</feature>
<feature type="transmembrane region" description="Helical" evidence="1">
    <location>
        <begin position="329"/>
        <end position="350"/>
    </location>
</feature>
<sequence>MDVKPVTAARPASARMTALDTFRGLIMALMALDHASYFVAGVHPTELWSRPLPRYDAVLPFVTRLASHLCAPGFFLLMGVGMALFAGSRKRAGWTLPQIVLHLALRGVLLVCLQFLVENPAWSLFDSGAWRLTPYFGVLYGLGATMLVWSPLVGMASVLVLGLSLAAIAATQFLVPLPADLPGAGSLWAGMLLVPGKAGPGYVFYPLVPWLGVAGLGLCLGRKLRRDAGGTGRLLLVAGILALAAFLMARLAGIGDFHRSAGPGFMALLGVTKYPPSVDFLLLTLGADAVVLGGLLLAVTGTGGAGGRGEAGGTGGGEWGLAVFGHTPLFFYLVHLYVYALVGLALPLPTTIAEMYPFWLLGLAVLYPLCVLYGRLKAGLPSTSLWRML</sequence>
<dbReference type="InterPro" id="IPR012429">
    <property type="entry name" value="HGSNAT_cat"/>
</dbReference>
<feature type="transmembrane region" description="Helical" evidence="1">
    <location>
        <begin position="25"/>
        <end position="45"/>
    </location>
</feature>
<name>I2PX64_9BACT</name>
<dbReference type="HOGENOM" id="CLU_054519_1_0_7"/>
<feature type="transmembrane region" description="Helical" evidence="1">
    <location>
        <begin position="280"/>
        <end position="299"/>
    </location>
</feature>
<dbReference type="PANTHER" id="PTHR40407">
    <property type="entry name" value="MEMBRANE PROTEIN-LIKE PROTEIN"/>
    <property type="match status" value="1"/>
</dbReference>
<evidence type="ECO:0000256" key="1">
    <source>
        <dbReference type="SAM" id="Phobius"/>
    </source>
</evidence>